<accession>A0A061J5H0</accession>
<organism evidence="1 2">
    <name type="scientific">Trypanosoma rangeli SC58</name>
    <dbReference type="NCBI Taxonomy" id="429131"/>
    <lineage>
        <taxon>Eukaryota</taxon>
        <taxon>Discoba</taxon>
        <taxon>Euglenozoa</taxon>
        <taxon>Kinetoplastea</taxon>
        <taxon>Metakinetoplastina</taxon>
        <taxon>Trypanosomatida</taxon>
        <taxon>Trypanosomatidae</taxon>
        <taxon>Trypanosoma</taxon>
        <taxon>Herpetosoma</taxon>
    </lineage>
</organism>
<name>A0A061J5H0_TRYRA</name>
<gene>
    <name evidence="1" type="ORF">TRSC58_02881</name>
</gene>
<dbReference type="OrthoDB" id="5792673at2759"/>
<protein>
    <submittedName>
        <fullName evidence="1">Uncharacterized protein</fullName>
    </submittedName>
</protein>
<dbReference type="AlphaFoldDB" id="A0A061J5H0"/>
<reference evidence="1 2" key="1">
    <citation type="submission" date="2013-07" db="EMBL/GenBank/DDBJ databases">
        <authorList>
            <person name="Stoco P.H."/>
            <person name="Wagner G."/>
            <person name="Gerber A."/>
            <person name="Zaha A."/>
            <person name="Thompson C."/>
            <person name="Bartholomeu D.C."/>
            <person name="Luckemeyer D.D."/>
            <person name="Bahia D."/>
            <person name="Loreto E."/>
            <person name="Prestes E.B."/>
            <person name="Lima F.M."/>
            <person name="Rodrigues-Luiz G."/>
            <person name="Vallejo G.A."/>
            <person name="Filho J.F."/>
            <person name="Monteiro K.M."/>
            <person name="Tyler K.M."/>
            <person name="de Almeida L.G."/>
            <person name="Ortiz M.F."/>
            <person name="Siervo M.A."/>
            <person name="de Moraes M.H."/>
            <person name="Cunha O.L."/>
            <person name="Mendonca-Neto R."/>
            <person name="Silva R."/>
            <person name="Teixeira S.M."/>
            <person name="Murta S.M."/>
            <person name="Sincero T.C."/>
            <person name="Mendes T.A."/>
            <person name="Urmenyi T.P."/>
            <person name="Silva V.G."/>
            <person name="da Rocha W.D."/>
            <person name="Andersson B."/>
            <person name="Romanha A.J."/>
            <person name="Steindel M."/>
            <person name="de Vasconcelos A.T."/>
            <person name="Grisard E.C."/>
        </authorList>
    </citation>
    <scope>NUCLEOTIDE SEQUENCE [LARGE SCALE GENOMIC DNA]</scope>
    <source>
        <strain evidence="1 2">SC58</strain>
    </source>
</reference>
<comment type="caution">
    <text evidence="1">The sequence shown here is derived from an EMBL/GenBank/DDBJ whole genome shotgun (WGS) entry which is preliminary data.</text>
</comment>
<dbReference type="Proteomes" id="UP000031737">
    <property type="component" value="Unassembled WGS sequence"/>
</dbReference>
<evidence type="ECO:0000313" key="1">
    <source>
        <dbReference type="EMBL" id="ESL09396.1"/>
    </source>
</evidence>
<sequence>MSKGNVVAVFCDGPDEQELAARLKKLATFPFKIFPVLNGPSMYRAVRIFCASRDYYRCALNLCTGTTEDENRASQAVLASVLDHLEAVYAGCRYMTLKQPLDVLFMMCFYAGLPLPPFSVVKSEEDTGRLNLRFPVKLKTGSPLQCGFNSVVTDMPSLRRVLHEVLQCYDKVLVWE</sequence>
<proteinExistence type="predicted"/>
<keyword evidence="2" id="KW-1185">Reference proteome</keyword>
<dbReference type="VEuPathDB" id="TriTrypDB:TRSC58_02881"/>
<dbReference type="EMBL" id="AUPL01002881">
    <property type="protein sequence ID" value="ESL09396.1"/>
    <property type="molecule type" value="Genomic_DNA"/>
</dbReference>
<evidence type="ECO:0000313" key="2">
    <source>
        <dbReference type="Proteomes" id="UP000031737"/>
    </source>
</evidence>